<dbReference type="FunFam" id="3.80.10.10:FF:000095">
    <property type="entry name" value="LRR receptor-like serine/threonine-protein kinase GSO1"/>
    <property type="match status" value="1"/>
</dbReference>
<keyword evidence="28" id="KW-1185">Reference proteome</keyword>
<dbReference type="AlphaFoldDB" id="A0A6A1UVB9"/>
<proteinExistence type="inferred from homology"/>
<dbReference type="FunFam" id="3.80.10.10:FF:000041">
    <property type="entry name" value="LRR receptor-like serine/threonine-protein kinase ERECTA"/>
    <property type="match status" value="2"/>
</dbReference>
<evidence type="ECO:0000256" key="19">
    <source>
        <dbReference type="ARBA" id="ARBA00023170"/>
    </source>
</evidence>
<accession>A0A6A1UVB9</accession>
<keyword evidence="7" id="KW-0723">Serine/threonine-protein kinase</keyword>
<keyword evidence="5" id="KW-1003">Cell membrane</keyword>
<evidence type="ECO:0000256" key="15">
    <source>
        <dbReference type="ARBA" id="ARBA00022777"/>
    </source>
</evidence>
<feature type="binding site" evidence="24">
    <location>
        <position position="892"/>
    </location>
    <ligand>
        <name>ATP</name>
        <dbReference type="ChEBI" id="CHEBI:30616"/>
    </ligand>
</feature>
<dbReference type="GO" id="GO:0009653">
    <property type="term" value="P:anatomical structure morphogenesis"/>
    <property type="evidence" value="ECO:0007669"/>
    <property type="project" value="UniProtKB-ARBA"/>
</dbReference>
<dbReference type="SUPFAM" id="SSF52058">
    <property type="entry name" value="L domain-like"/>
    <property type="match status" value="1"/>
</dbReference>
<evidence type="ECO:0000256" key="13">
    <source>
        <dbReference type="ARBA" id="ARBA00022737"/>
    </source>
</evidence>
<comment type="catalytic activity">
    <reaction evidence="23">
        <text>L-seryl-[protein] + ATP = O-phospho-L-seryl-[protein] + ADP + H(+)</text>
        <dbReference type="Rhea" id="RHEA:17989"/>
        <dbReference type="Rhea" id="RHEA-COMP:9863"/>
        <dbReference type="Rhea" id="RHEA-COMP:11604"/>
        <dbReference type="ChEBI" id="CHEBI:15378"/>
        <dbReference type="ChEBI" id="CHEBI:29999"/>
        <dbReference type="ChEBI" id="CHEBI:30616"/>
        <dbReference type="ChEBI" id="CHEBI:83421"/>
        <dbReference type="ChEBI" id="CHEBI:456216"/>
        <dbReference type="EC" id="2.7.11.1"/>
    </reaction>
</comment>
<keyword evidence="13" id="KW-0677">Repeat</keyword>
<dbReference type="SUPFAM" id="SSF52047">
    <property type="entry name" value="RNI-like"/>
    <property type="match status" value="1"/>
</dbReference>
<evidence type="ECO:0000256" key="17">
    <source>
        <dbReference type="ARBA" id="ARBA00022989"/>
    </source>
</evidence>
<dbReference type="FunFam" id="3.80.10.10:FF:000400">
    <property type="entry name" value="Nuclear pore complex protein NUP107"/>
    <property type="match status" value="1"/>
</dbReference>
<dbReference type="SMART" id="SM00369">
    <property type="entry name" value="LRR_TYP"/>
    <property type="match status" value="10"/>
</dbReference>
<evidence type="ECO:0000256" key="22">
    <source>
        <dbReference type="ARBA" id="ARBA00047899"/>
    </source>
</evidence>
<dbReference type="Pfam" id="PF00560">
    <property type="entry name" value="LRR_1"/>
    <property type="match status" value="7"/>
</dbReference>
<feature type="domain" description="Protein kinase" evidence="26">
    <location>
        <begin position="853"/>
        <end position="1130"/>
    </location>
</feature>
<dbReference type="PROSITE" id="PS00108">
    <property type="entry name" value="PROTEIN_KINASE_ST"/>
    <property type="match status" value="1"/>
</dbReference>
<evidence type="ECO:0000256" key="8">
    <source>
        <dbReference type="ARBA" id="ARBA00022553"/>
    </source>
</evidence>
<name>A0A6A1UVB9_9ROSI</name>
<keyword evidence="15" id="KW-0418">Kinase</keyword>
<dbReference type="InterPro" id="IPR032675">
    <property type="entry name" value="LRR_dom_sf"/>
</dbReference>
<comment type="caution">
    <text evidence="27">The sequence shown here is derived from an EMBL/GenBank/DDBJ whole genome shotgun (WGS) entry which is preliminary data.</text>
</comment>
<evidence type="ECO:0000256" key="10">
    <source>
        <dbReference type="ARBA" id="ARBA00022679"/>
    </source>
</evidence>
<dbReference type="GO" id="GO:0004674">
    <property type="term" value="F:protein serine/threonine kinase activity"/>
    <property type="evidence" value="ECO:0007669"/>
    <property type="project" value="UniProtKB-KW"/>
</dbReference>
<dbReference type="Gene3D" id="1.10.510.10">
    <property type="entry name" value="Transferase(Phosphotransferase) domain 1"/>
    <property type="match status" value="1"/>
</dbReference>
<keyword evidence="16 24" id="KW-0067">ATP-binding</keyword>
<evidence type="ECO:0000259" key="26">
    <source>
        <dbReference type="PROSITE" id="PS50011"/>
    </source>
</evidence>
<evidence type="ECO:0000256" key="2">
    <source>
        <dbReference type="ARBA" id="ARBA00004191"/>
    </source>
</evidence>
<protein>
    <recommendedName>
        <fullName evidence="4">non-specific serine/threonine protein kinase</fullName>
        <ecNumber evidence="4">2.7.11.1</ecNumber>
    </recommendedName>
</protein>
<keyword evidence="11 25" id="KW-0812">Transmembrane</keyword>
<comment type="similarity">
    <text evidence="3">Belongs to the protein kinase superfamily. Ser/Thr protein kinase family.</text>
</comment>
<evidence type="ECO:0000313" key="27">
    <source>
        <dbReference type="EMBL" id="KAB1204211.1"/>
    </source>
</evidence>
<dbReference type="PANTHER" id="PTHR27008:SF497">
    <property type="entry name" value="OS11G0695000 PROTEIN"/>
    <property type="match status" value="1"/>
</dbReference>
<evidence type="ECO:0000256" key="5">
    <source>
        <dbReference type="ARBA" id="ARBA00022475"/>
    </source>
</evidence>
<dbReference type="InterPro" id="IPR017441">
    <property type="entry name" value="Protein_kinase_ATP_BS"/>
</dbReference>
<evidence type="ECO:0000256" key="24">
    <source>
        <dbReference type="PROSITE-ProRule" id="PRU10141"/>
    </source>
</evidence>
<dbReference type="OrthoDB" id="676979at2759"/>
<dbReference type="PROSITE" id="PS50011">
    <property type="entry name" value="PROTEIN_KINASE_DOM"/>
    <property type="match status" value="1"/>
</dbReference>
<keyword evidence="20" id="KW-0325">Glycoprotein</keyword>
<evidence type="ECO:0000256" key="20">
    <source>
        <dbReference type="ARBA" id="ARBA00023180"/>
    </source>
</evidence>
<keyword evidence="19" id="KW-0675">Receptor</keyword>
<dbReference type="SMART" id="SM00365">
    <property type="entry name" value="LRR_SD22"/>
    <property type="match status" value="7"/>
</dbReference>
<dbReference type="Gene3D" id="3.30.200.20">
    <property type="entry name" value="Phosphorylase Kinase, domain 1"/>
    <property type="match status" value="1"/>
</dbReference>
<keyword evidence="18 25" id="KW-0472">Membrane</keyword>
<keyword evidence="9" id="KW-0433">Leucine-rich repeat</keyword>
<evidence type="ECO:0000256" key="3">
    <source>
        <dbReference type="ARBA" id="ARBA00008684"/>
    </source>
</evidence>
<dbReference type="SMART" id="SM00220">
    <property type="entry name" value="S_TKc"/>
    <property type="match status" value="1"/>
</dbReference>
<comment type="similarity">
    <text evidence="21">Belongs to the polygalacturonase-inhibiting protein family.</text>
</comment>
<dbReference type="GO" id="GO:0005524">
    <property type="term" value="F:ATP binding"/>
    <property type="evidence" value="ECO:0007669"/>
    <property type="project" value="UniProtKB-UniRule"/>
</dbReference>
<dbReference type="GO" id="GO:0099402">
    <property type="term" value="P:plant organ development"/>
    <property type="evidence" value="ECO:0007669"/>
    <property type="project" value="UniProtKB-ARBA"/>
</dbReference>
<keyword evidence="17 25" id="KW-1133">Transmembrane helix</keyword>
<comment type="subcellular location">
    <subcellularLocation>
        <location evidence="1">Cell membrane</location>
        <topology evidence="1">Single-pass membrane protein</topology>
    </subcellularLocation>
    <subcellularLocation>
        <location evidence="2">Secreted</location>
        <location evidence="2">Cell wall</location>
    </subcellularLocation>
</comment>
<evidence type="ECO:0000256" key="14">
    <source>
        <dbReference type="ARBA" id="ARBA00022741"/>
    </source>
</evidence>
<dbReference type="EC" id="2.7.11.1" evidence="4"/>
<dbReference type="InterPro" id="IPR001611">
    <property type="entry name" value="Leu-rich_rpt"/>
</dbReference>
<keyword evidence="6" id="KW-0134">Cell wall</keyword>
<dbReference type="InterPro" id="IPR000719">
    <property type="entry name" value="Prot_kinase_dom"/>
</dbReference>
<keyword evidence="10" id="KW-0808">Transferase</keyword>
<dbReference type="PANTHER" id="PTHR27008">
    <property type="entry name" value="OS04G0122200 PROTEIN"/>
    <property type="match status" value="1"/>
</dbReference>
<dbReference type="InterPro" id="IPR003591">
    <property type="entry name" value="Leu-rich_rpt_typical-subtyp"/>
</dbReference>
<keyword evidence="8" id="KW-0597">Phosphoprotein</keyword>
<dbReference type="InterPro" id="IPR008271">
    <property type="entry name" value="Ser/Thr_kinase_AS"/>
</dbReference>
<dbReference type="EMBL" id="RXIC02000026">
    <property type="protein sequence ID" value="KAB1204211.1"/>
    <property type="molecule type" value="Genomic_DNA"/>
</dbReference>
<dbReference type="Proteomes" id="UP000516437">
    <property type="component" value="Chromosome 8"/>
</dbReference>
<evidence type="ECO:0000256" key="16">
    <source>
        <dbReference type="ARBA" id="ARBA00022840"/>
    </source>
</evidence>
<evidence type="ECO:0000256" key="25">
    <source>
        <dbReference type="SAM" id="Phobius"/>
    </source>
</evidence>
<dbReference type="SUPFAM" id="SSF56112">
    <property type="entry name" value="Protein kinase-like (PK-like)"/>
    <property type="match status" value="1"/>
</dbReference>
<evidence type="ECO:0000256" key="23">
    <source>
        <dbReference type="ARBA" id="ARBA00048679"/>
    </source>
</evidence>
<organism evidence="27 28">
    <name type="scientific">Morella rubra</name>
    <name type="common">Chinese bayberry</name>
    <dbReference type="NCBI Taxonomy" id="262757"/>
    <lineage>
        <taxon>Eukaryota</taxon>
        <taxon>Viridiplantae</taxon>
        <taxon>Streptophyta</taxon>
        <taxon>Embryophyta</taxon>
        <taxon>Tracheophyta</taxon>
        <taxon>Spermatophyta</taxon>
        <taxon>Magnoliopsida</taxon>
        <taxon>eudicotyledons</taxon>
        <taxon>Gunneridae</taxon>
        <taxon>Pentapetalae</taxon>
        <taxon>rosids</taxon>
        <taxon>fabids</taxon>
        <taxon>Fagales</taxon>
        <taxon>Myricaceae</taxon>
        <taxon>Morella</taxon>
    </lineage>
</organism>
<gene>
    <name evidence="27" type="ORF">CJ030_MR8G028292</name>
</gene>
<keyword evidence="6" id="KW-0964">Secreted</keyword>
<dbReference type="PROSITE" id="PS00107">
    <property type="entry name" value="PROTEIN_KINASE_ATP"/>
    <property type="match status" value="1"/>
</dbReference>
<evidence type="ECO:0000256" key="11">
    <source>
        <dbReference type="ARBA" id="ARBA00022692"/>
    </source>
</evidence>
<dbReference type="GO" id="GO:0005886">
    <property type="term" value="C:plasma membrane"/>
    <property type="evidence" value="ECO:0007669"/>
    <property type="project" value="UniProtKB-SubCell"/>
</dbReference>
<keyword evidence="14 24" id="KW-0547">Nucleotide-binding</keyword>
<dbReference type="InterPro" id="IPR011009">
    <property type="entry name" value="Kinase-like_dom_sf"/>
</dbReference>
<evidence type="ECO:0000256" key="1">
    <source>
        <dbReference type="ARBA" id="ARBA00004162"/>
    </source>
</evidence>
<evidence type="ECO:0000256" key="6">
    <source>
        <dbReference type="ARBA" id="ARBA00022512"/>
    </source>
</evidence>
<evidence type="ECO:0000256" key="21">
    <source>
        <dbReference type="ARBA" id="ARBA00038043"/>
    </source>
</evidence>
<dbReference type="Gene3D" id="3.80.10.10">
    <property type="entry name" value="Ribonuclease Inhibitor"/>
    <property type="match status" value="3"/>
</dbReference>
<evidence type="ECO:0000313" key="28">
    <source>
        <dbReference type="Proteomes" id="UP000516437"/>
    </source>
</evidence>
<feature type="transmembrane region" description="Helical" evidence="25">
    <location>
        <begin position="54"/>
        <end position="73"/>
    </location>
</feature>
<comment type="catalytic activity">
    <reaction evidence="22">
        <text>L-threonyl-[protein] + ATP = O-phospho-L-threonyl-[protein] + ADP + H(+)</text>
        <dbReference type="Rhea" id="RHEA:46608"/>
        <dbReference type="Rhea" id="RHEA-COMP:11060"/>
        <dbReference type="Rhea" id="RHEA-COMP:11605"/>
        <dbReference type="ChEBI" id="CHEBI:15378"/>
        <dbReference type="ChEBI" id="CHEBI:30013"/>
        <dbReference type="ChEBI" id="CHEBI:30616"/>
        <dbReference type="ChEBI" id="CHEBI:61977"/>
        <dbReference type="ChEBI" id="CHEBI:456216"/>
        <dbReference type="EC" id="2.7.11.1"/>
    </reaction>
</comment>
<evidence type="ECO:0000256" key="7">
    <source>
        <dbReference type="ARBA" id="ARBA00022527"/>
    </source>
</evidence>
<dbReference type="Pfam" id="PF13855">
    <property type="entry name" value="LRR_8"/>
    <property type="match status" value="2"/>
</dbReference>
<dbReference type="FunFam" id="1.10.510.10:FF:000358">
    <property type="entry name" value="Putative leucine-rich repeat receptor-like serine/threonine-protein kinase"/>
    <property type="match status" value="1"/>
</dbReference>
<feature type="transmembrane region" description="Helical" evidence="25">
    <location>
        <begin position="795"/>
        <end position="816"/>
    </location>
</feature>
<dbReference type="InterPro" id="IPR013210">
    <property type="entry name" value="LRR_N_plant-typ"/>
</dbReference>
<dbReference type="Pfam" id="PF08263">
    <property type="entry name" value="LRRNT_2"/>
    <property type="match status" value="1"/>
</dbReference>
<evidence type="ECO:0000256" key="4">
    <source>
        <dbReference type="ARBA" id="ARBA00012513"/>
    </source>
</evidence>
<dbReference type="InterPro" id="IPR051809">
    <property type="entry name" value="Plant_receptor-like_S/T_kinase"/>
</dbReference>
<keyword evidence="12" id="KW-0732">Signal</keyword>
<evidence type="ECO:0000256" key="12">
    <source>
        <dbReference type="ARBA" id="ARBA00022729"/>
    </source>
</evidence>
<evidence type="ECO:0000256" key="18">
    <source>
        <dbReference type="ARBA" id="ARBA00023136"/>
    </source>
</evidence>
<dbReference type="Pfam" id="PF00069">
    <property type="entry name" value="Pkinase"/>
    <property type="match status" value="1"/>
</dbReference>
<reference evidence="27 28" key="1">
    <citation type="journal article" date="2019" name="Plant Biotechnol. J.">
        <title>The red bayberry genome and genetic basis of sex determination.</title>
        <authorList>
            <person name="Jia H.M."/>
            <person name="Jia H.J."/>
            <person name="Cai Q.L."/>
            <person name="Wang Y."/>
            <person name="Zhao H.B."/>
            <person name="Yang W.F."/>
            <person name="Wang G.Y."/>
            <person name="Li Y.H."/>
            <person name="Zhan D.L."/>
            <person name="Shen Y.T."/>
            <person name="Niu Q.F."/>
            <person name="Chang L."/>
            <person name="Qiu J."/>
            <person name="Zhao L."/>
            <person name="Xie H.B."/>
            <person name="Fu W.Y."/>
            <person name="Jin J."/>
            <person name="Li X.W."/>
            <person name="Jiao Y."/>
            <person name="Zhou C.C."/>
            <person name="Tu T."/>
            <person name="Chai C.Y."/>
            <person name="Gao J.L."/>
            <person name="Fan L.J."/>
            <person name="van de Weg E."/>
            <person name="Wang J.Y."/>
            <person name="Gao Z.S."/>
        </authorList>
    </citation>
    <scope>NUCLEOTIDE SEQUENCE [LARGE SCALE GENOMIC DNA]</scope>
    <source>
        <tissue evidence="27">Leaves</tissue>
    </source>
</reference>
<evidence type="ECO:0000256" key="9">
    <source>
        <dbReference type="ARBA" id="ARBA00022614"/>
    </source>
</evidence>
<sequence>MAEVKLVVVRLTTTHTSCSFLCHVPCLRPLLYNVWKSTDHERTLVPPNNVHCSIISLSVSIFLIVLSLTLVMAIERSSSILLLLGFLSLQSCVFRLAKASNNLTDQSTLIAFKSKLSFGPNRTVLDGNWSTVINFCQWTGVSCSRRRQRVTALDLSTMALQGTISPHIGNLSFLVSLDLSNNSFFGFLPHEISRLHRLRILYLAFNELEGNLPPSLHLCQELRYLSIQGNHFSGGVPKELGTLPKLSTLDLSLNDLTGTIPSSVGNISLLEVLNLQSNSLTGGFPSVIFNISSLNVIAVTDNRISGTLPMNICSNCPNLQGLYLSNNEFTGHLPSQISYCRELVIISLSYNKFDGSIPKGVESLEKLELLYLAFNNLTGTIPQKLFSISSLKGVFFAKNSLSGNLPLDTEFSCPNLEQLIIHTNKLSGHIPSYLSNCSKLIVVDLNLNLFSGPIPSNLGNLTHLQELYLHENQLTGADADQETSFLSSLSSCQFLKTLSISYNPLDITIPESIGNLSASLEYIFASHCHIQGPIPRGIGSLKELTLLNLGANNLIGNIPSTFGRLNRLQRLYLNDNKIEGFIPKNLCQLRNLGELSLSNNKISGSIPNCFGNLVFLQMLNLSANKLRSSIPLNTWSLQNLLFLDLSRNCLAGYLSPQMKKSDTVEYVDLSWNKITGSIPSVIGAFQSLRYLDLSKNSFQGDIPQSFGDLKGLDILNLSYNKLSGTIPKSLEALSLLKCLNVSFNKLSGEIPYGGPFANSTENSFLGNKALCGNPIFEVPHCKRPSSQGSRVKQLLVKYFLVGVSSIIISVALVYMLRRRGDSRVQIPSLINPFPALEHRIIPYRELCQATNNFCESNLLGAGGFSSVYRGVLLDGTIVAVKVLDSQLVSACKSFDVECKVLQTTRHRNLVETVSTCSNLDFRAIVMKYMPNGSLQKWLYSHNYCLDILQRINIMVDVASALDYLHHAQSEPVVHCDLKPANILLDEDMVAHVSDFGIAKMLVEGKDATQTKTLGTLGYLAPEYGHEGKVSAKGDVYSYGIIVLEMITRKKPTDEMFVGGFTLREWINTSVPDRVMEIVDDGLFRIEAGRDMTAMHTVFLSVVQLGLRCTEDLPNERIDIKDVLRKLHKIKLAVLGNRSMGL</sequence>